<organism evidence="2 3">
    <name type="scientific">Ciona intestinalis</name>
    <name type="common">Transparent sea squirt</name>
    <name type="synonym">Ascidia intestinalis</name>
    <dbReference type="NCBI Taxonomy" id="7719"/>
    <lineage>
        <taxon>Eukaryota</taxon>
        <taxon>Metazoa</taxon>
        <taxon>Chordata</taxon>
        <taxon>Tunicata</taxon>
        <taxon>Ascidiacea</taxon>
        <taxon>Phlebobranchia</taxon>
        <taxon>Cionidae</taxon>
        <taxon>Ciona</taxon>
    </lineage>
</organism>
<dbReference type="Ensembl" id="ENSCINT00000036115.1">
    <property type="protein sequence ID" value="ENSCINP00000030130.1"/>
    <property type="gene ID" value="ENSCING00000023473.1"/>
</dbReference>
<evidence type="ECO:0000256" key="1">
    <source>
        <dbReference type="SAM" id="MobiDB-lite"/>
    </source>
</evidence>
<evidence type="ECO:0000313" key="3">
    <source>
        <dbReference type="Proteomes" id="UP000008144"/>
    </source>
</evidence>
<feature type="region of interest" description="Disordered" evidence="1">
    <location>
        <begin position="1"/>
        <end position="31"/>
    </location>
</feature>
<dbReference type="InParanoid" id="H2XKE8"/>
<dbReference type="HOGENOM" id="CLU_3401135_0_0_1"/>
<evidence type="ECO:0000313" key="2">
    <source>
        <dbReference type="Ensembl" id="ENSCINP00000030130.1"/>
    </source>
</evidence>
<name>H2XKE8_CIOIN</name>
<keyword evidence="3" id="KW-1185">Reference proteome</keyword>
<dbReference type="AlphaFoldDB" id="H2XKE8"/>
<sequence>MSDMSVEQRLVPAMAIPTSSQRPSLPCFTKG</sequence>
<reference evidence="3" key="1">
    <citation type="journal article" date="2002" name="Science">
        <title>The draft genome of Ciona intestinalis: insights into chordate and vertebrate origins.</title>
        <authorList>
            <person name="Dehal P."/>
            <person name="Satou Y."/>
            <person name="Campbell R.K."/>
            <person name="Chapman J."/>
            <person name="Degnan B."/>
            <person name="De Tomaso A."/>
            <person name="Davidson B."/>
            <person name="Di Gregorio A."/>
            <person name="Gelpke M."/>
            <person name="Goodstein D.M."/>
            <person name="Harafuji N."/>
            <person name="Hastings K.E."/>
            <person name="Ho I."/>
            <person name="Hotta K."/>
            <person name="Huang W."/>
            <person name="Kawashima T."/>
            <person name="Lemaire P."/>
            <person name="Martinez D."/>
            <person name="Meinertzhagen I.A."/>
            <person name="Necula S."/>
            <person name="Nonaka M."/>
            <person name="Putnam N."/>
            <person name="Rash S."/>
            <person name="Saiga H."/>
            <person name="Satake M."/>
            <person name="Terry A."/>
            <person name="Yamada L."/>
            <person name="Wang H.G."/>
            <person name="Awazu S."/>
            <person name="Azumi K."/>
            <person name="Boore J."/>
            <person name="Branno M."/>
            <person name="Chin-Bow S."/>
            <person name="DeSantis R."/>
            <person name="Doyle S."/>
            <person name="Francino P."/>
            <person name="Keys D.N."/>
            <person name="Haga S."/>
            <person name="Hayashi H."/>
            <person name="Hino K."/>
            <person name="Imai K.S."/>
            <person name="Inaba K."/>
            <person name="Kano S."/>
            <person name="Kobayashi K."/>
            <person name="Kobayashi M."/>
            <person name="Lee B.I."/>
            <person name="Makabe K.W."/>
            <person name="Manohar C."/>
            <person name="Matassi G."/>
            <person name="Medina M."/>
            <person name="Mochizuki Y."/>
            <person name="Mount S."/>
            <person name="Morishita T."/>
            <person name="Miura S."/>
            <person name="Nakayama A."/>
            <person name="Nishizaka S."/>
            <person name="Nomoto H."/>
            <person name="Ohta F."/>
            <person name="Oishi K."/>
            <person name="Rigoutsos I."/>
            <person name="Sano M."/>
            <person name="Sasaki A."/>
            <person name="Sasakura Y."/>
            <person name="Shoguchi E."/>
            <person name="Shin-i T."/>
            <person name="Spagnuolo A."/>
            <person name="Stainier D."/>
            <person name="Suzuki M.M."/>
            <person name="Tassy O."/>
            <person name="Takatori N."/>
            <person name="Tokuoka M."/>
            <person name="Yagi K."/>
            <person name="Yoshizaki F."/>
            <person name="Wada S."/>
            <person name="Zhang C."/>
            <person name="Hyatt P.D."/>
            <person name="Larimer F."/>
            <person name="Detter C."/>
            <person name="Doggett N."/>
            <person name="Glavina T."/>
            <person name="Hawkins T."/>
            <person name="Richardson P."/>
            <person name="Lucas S."/>
            <person name="Kohara Y."/>
            <person name="Levine M."/>
            <person name="Satoh N."/>
            <person name="Rokhsar D.S."/>
        </authorList>
    </citation>
    <scope>NUCLEOTIDE SEQUENCE [LARGE SCALE GENOMIC DNA]</scope>
</reference>
<accession>H2XKE8</accession>
<protein>
    <submittedName>
        <fullName evidence="2">Uncharacterized protein</fullName>
    </submittedName>
</protein>
<reference evidence="2" key="3">
    <citation type="submission" date="2025-08" db="UniProtKB">
        <authorList>
            <consortium name="Ensembl"/>
        </authorList>
    </citation>
    <scope>IDENTIFICATION</scope>
</reference>
<dbReference type="EMBL" id="EAAA01001842">
    <property type="status" value="NOT_ANNOTATED_CDS"/>
    <property type="molecule type" value="Genomic_DNA"/>
</dbReference>
<dbReference type="Proteomes" id="UP000008144">
    <property type="component" value="Chromosome 4"/>
</dbReference>
<reference evidence="2" key="2">
    <citation type="journal article" date="2008" name="Genome Biol.">
        <title>Improved genome assembly and evidence-based global gene model set for the chordate Ciona intestinalis: new insight into intron and operon populations.</title>
        <authorList>
            <person name="Satou Y."/>
            <person name="Mineta K."/>
            <person name="Ogasawara M."/>
            <person name="Sasakura Y."/>
            <person name="Shoguchi E."/>
            <person name="Ueno K."/>
            <person name="Yamada L."/>
            <person name="Matsumoto J."/>
            <person name="Wasserscheid J."/>
            <person name="Dewar K."/>
            <person name="Wiley G.B."/>
            <person name="Macmil S.L."/>
            <person name="Roe B.A."/>
            <person name="Zeller R.W."/>
            <person name="Hastings K.E."/>
            <person name="Lemaire P."/>
            <person name="Lindquist E."/>
            <person name="Endo T."/>
            <person name="Hotta K."/>
            <person name="Inaba K."/>
        </authorList>
    </citation>
    <scope>NUCLEOTIDE SEQUENCE [LARGE SCALE GENOMIC DNA]</scope>
    <source>
        <strain evidence="2">wild type</strain>
    </source>
</reference>
<reference evidence="2" key="4">
    <citation type="submission" date="2025-09" db="UniProtKB">
        <authorList>
            <consortium name="Ensembl"/>
        </authorList>
    </citation>
    <scope>IDENTIFICATION</scope>
</reference>
<proteinExistence type="predicted"/>